<dbReference type="AlphaFoldDB" id="A0A7J7M3E1"/>
<organism evidence="2 3">
    <name type="scientific">Kingdonia uniflora</name>
    <dbReference type="NCBI Taxonomy" id="39325"/>
    <lineage>
        <taxon>Eukaryota</taxon>
        <taxon>Viridiplantae</taxon>
        <taxon>Streptophyta</taxon>
        <taxon>Embryophyta</taxon>
        <taxon>Tracheophyta</taxon>
        <taxon>Spermatophyta</taxon>
        <taxon>Magnoliopsida</taxon>
        <taxon>Ranunculales</taxon>
        <taxon>Circaeasteraceae</taxon>
        <taxon>Kingdonia</taxon>
    </lineage>
</organism>
<comment type="caution">
    <text evidence="2">The sequence shown here is derived from an EMBL/GenBank/DDBJ whole genome shotgun (WGS) entry which is preliminary data.</text>
</comment>
<evidence type="ECO:0000313" key="2">
    <source>
        <dbReference type="EMBL" id="KAF6149389.1"/>
    </source>
</evidence>
<keyword evidence="1" id="KW-0472">Membrane</keyword>
<dbReference type="Proteomes" id="UP000541444">
    <property type="component" value="Unassembled WGS sequence"/>
</dbReference>
<accession>A0A7J7M3E1</accession>
<evidence type="ECO:0000313" key="3">
    <source>
        <dbReference type="Proteomes" id="UP000541444"/>
    </source>
</evidence>
<feature type="transmembrane region" description="Helical" evidence="1">
    <location>
        <begin position="268"/>
        <end position="288"/>
    </location>
</feature>
<reference evidence="2 3" key="1">
    <citation type="journal article" date="2020" name="IScience">
        <title>Genome Sequencing of the Endangered Kingdonia uniflora (Circaeasteraceae, Ranunculales) Reveals Potential Mechanisms of Evolutionary Specialization.</title>
        <authorList>
            <person name="Sun Y."/>
            <person name="Deng T."/>
            <person name="Zhang A."/>
            <person name="Moore M.J."/>
            <person name="Landis J.B."/>
            <person name="Lin N."/>
            <person name="Zhang H."/>
            <person name="Zhang X."/>
            <person name="Huang J."/>
            <person name="Zhang X."/>
            <person name="Sun H."/>
            <person name="Wang H."/>
        </authorList>
    </citation>
    <scope>NUCLEOTIDE SEQUENCE [LARGE SCALE GENOMIC DNA]</scope>
    <source>
        <strain evidence="2">TB1705</strain>
        <tissue evidence="2">Leaf</tissue>
    </source>
</reference>
<name>A0A7J7M3E1_9MAGN</name>
<dbReference type="OrthoDB" id="786050at2759"/>
<keyword evidence="1" id="KW-1133">Transmembrane helix</keyword>
<protein>
    <submittedName>
        <fullName evidence="2">Uncharacterized protein</fullName>
    </submittedName>
</protein>
<keyword evidence="3" id="KW-1185">Reference proteome</keyword>
<keyword evidence="1" id="KW-0812">Transmembrane</keyword>
<sequence length="367" mass="41123">MEVLKQLNLPSPLLLGDEGDIDWSRRPWELVTSGHTIGIPEPLFEKLGKFFLPQTDEDVSSFKDMFAGSQTDQKLKQKRGQASFVDFNKHKNATRCHFANRMTVVWGGKRVCISDVRHIHDRPHTGTCVVSIRCSDAIYVGADTFNSIIEESESETHRVSRFRLGITKCIQDEMILFSPQSLSEILEMARRVEAKLKPSGYSSFTTLTTVVTTPTSTTPVVGQKDLMKIMRVSRNMICVFSGRADPAIYAIKMLTDEYSLFLGESSTVVMMCITLICVSVIISFMDYCPRTIVFDANSAGTELIYNFPAVRRRLVSFRRKIDAKDGEEDDEYDVLIFYKKIGEAPVIAGFFSGLDSFDGDFVCGGSG</sequence>
<evidence type="ECO:0000256" key="1">
    <source>
        <dbReference type="SAM" id="Phobius"/>
    </source>
</evidence>
<proteinExistence type="predicted"/>
<gene>
    <name evidence="2" type="ORF">GIB67_016927</name>
</gene>
<dbReference type="EMBL" id="JACGCM010001796">
    <property type="protein sequence ID" value="KAF6149389.1"/>
    <property type="molecule type" value="Genomic_DNA"/>
</dbReference>